<dbReference type="GO" id="GO:0043335">
    <property type="term" value="P:protein unfolding"/>
    <property type="evidence" value="ECO:0007669"/>
    <property type="project" value="UniProtKB-UniRule"/>
</dbReference>
<evidence type="ECO:0000259" key="10">
    <source>
        <dbReference type="SMART" id="SM01086"/>
    </source>
</evidence>
<dbReference type="GO" id="GO:0009376">
    <property type="term" value="C:HslUV protease complex"/>
    <property type="evidence" value="ECO:0007669"/>
    <property type="project" value="UniProtKB-UniRule"/>
</dbReference>
<accession>A0AAW4ZPB2</accession>
<evidence type="ECO:0000256" key="2">
    <source>
        <dbReference type="ARBA" id="ARBA00009771"/>
    </source>
</evidence>
<dbReference type="PANTHER" id="PTHR48102">
    <property type="entry name" value="ATP-DEPENDENT CLP PROTEASE ATP-BINDING SUBUNIT CLPX-LIKE, MITOCHONDRIAL-RELATED"/>
    <property type="match status" value="1"/>
</dbReference>
<evidence type="ECO:0000256" key="1">
    <source>
        <dbReference type="ARBA" id="ARBA00004496"/>
    </source>
</evidence>
<feature type="domain" description="AAA+ ATPase" evidence="9">
    <location>
        <begin position="49"/>
        <end position="332"/>
    </location>
</feature>
<dbReference type="FunFam" id="3.40.50.300:FF:000213">
    <property type="entry name" value="ATP-dependent protease ATPase subunit HslU"/>
    <property type="match status" value="1"/>
</dbReference>
<dbReference type="EMBL" id="WMCP01000007">
    <property type="protein sequence ID" value="MCF2301741.1"/>
    <property type="molecule type" value="Genomic_DNA"/>
</dbReference>
<dbReference type="InterPro" id="IPR003593">
    <property type="entry name" value="AAA+_ATPase"/>
</dbReference>
<dbReference type="GO" id="GO:0008233">
    <property type="term" value="F:peptidase activity"/>
    <property type="evidence" value="ECO:0007669"/>
    <property type="project" value="InterPro"/>
</dbReference>
<dbReference type="Proteomes" id="UP000813876">
    <property type="component" value="Unassembled WGS sequence"/>
</dbReference>
<comment type="function">
    <text evidence="7">ATPase subunit of a proteasome-like degradation complex; this subunit has chaperone activity. The binding of ATP and its subsequent hydrolysis by HslU are essential for unfolding of protein substrates subsequently hydrolyzed by HslV. HslU recognizes the N-terminal part of its protein substrates and unfolds these before they are guided to HslV for hydrolysis.</text>
</comment>
<dbReference type="InterPro" id="IPR004491">
    <property type="entry name" value="HslU"/>
</dbReference>
<dbReference type="Pfam" id="PF00004">
    <property type="entry name" value="AAA"/>
    <property type="match status" value="1"/>
</dbReference>
<comment type="caution">
    <text evidence="11">The sequence shown here is derived from an EMBL/GenBank/DDBJ whole genome shotgun (WGS) entry which is preliminary data.</text>
</comment>
<dbReference type="HAMAP" id="MF_00249">
    <property type="entry name" value="HslU"/>
    <property type="match status" value="1"/>
</dbReference>
<dbReference type="InterPro" id="IPR003959">
    <property type="entry name" value="ATPase_AAA_core"/>
</dbReference>
<evidence type="ECO:0000256" key="6">
    <source>
        <dbReference type="ARBA" id="ARBA00023186"/>
    </source>
</evidence>
<keyword evidence="3 7" id="KW-0963">Cytoplasm</keyword>
<dbReference type="FunFam" id="3.40.50.300:FF:000220">
    <property type="entry name" value="ATP-dependent protease ATPase subunit HslU"/>
    <property type="match status" value="1"/>
</dbReference>
<feature type="binding site" evidence="7">
    <location>
        <position position="256"/>
    </location>
    <ligand>
        <name>ATP</name>
        <dbReference type="ChEBI" id="CHEBI:30616"/>
    </ligand>
</feature>
<dbReference type="InterPro" id="IPR027417">
    <property type="entry name" value="P-loop_NTPase"/>
</dbReference>
<reference evidence="11" key="1">
    <citation type="submission" date="2019-11" db="EMBL/GenBank/DDBJ databases">
        <title>Comparative genomics of photobacteria reveal adaptation to distinct habitats.</title>
        <authorList>
            <person name="Fuertes-Perez S."/>
            <person name="Hilgarth M."/>
            <person name="Vogel R.F."/>
        </authorList>
    </citation>
    <scope>NUCLEOTIDE SEQUENCE</scope>
    <source>
        <strain evidence="11">TMW2.2145</strain>
    </source>
</reference>
<evidence type="ECO:0000313" key="12">
    <source>
        <dbReference type="Proteomes" id="UP000813876"/>
    </source>
</evidence>
<dbReference type="AlphaFoldDB" id="A0AAW4ZPB2"/>
<dbReference type="SMART" id="SM00382">
    <property type="entry name" value="AAA"/>
    <property type="match status" value="1"/>
</dbReference>
<dbReference type="GeneID" id="57353501"/>
<evidence type="ECO:0000256" key="8">
    <source>
        <dbReference type="SAM" id="MobiDB-lite"/>
    </source>
</evidence>
<comment type="similarity">
    <text evidence="2 7">Belongs to the ClpX chaperone family. HslU subfamily.</text>
</comment>
<dbReference type="InterPro" id="IPR019489">
    <property type="entry name" value="Clp_ATPase_C"/>
</dbReference>
<dbReference type="NCBIfam" id="TIGR00390">
    <property type="entry name" value="hslU"/>
    <property type="match status" value="1"/>
</dbReference>
<dbReference type="NCBIfam" id="NF003544">
    <property type="entry name" value="PRK05201.1"/>
    <property type="match status" value="1"/>
</dbReference>
<feature type="region of interest" description="Disordered" evidence="8">
    <location>
        <begin position="142"/>
        <end position="163"/>
    </location>
</feature>
<organism evidence="11 12">
    <name type="scientific">Photobacterium phosphoreum</name>
    <dbReference type="NCBI Taxonomy" id="659"/>
    <lineage>
        <taxon>Bacteria</taxon>
        <taxon>Pseudomonadati</taxon>
        <taxon>Pseudomonadota</taxon>
        <taxon>Gammaproteobacteria</taxon>
        <taxon>Vibrionales</taxon>
        <taxon>Vibrionaceae</taxon>
        <taxon>Photobacterium</taxon>
    </lineage>
</organism>
<dbReference type="SMART" id="SM01086">
    <property type="entry name" value="ClpB_D2-small"/>
    <property type="match status" value="1"/>
</dbReference>
<proteinExistence type="inferred from homology"/>
<keyword evidence="6 7" id="KW-0143">Chaperone</keyword>
<dbReference type="RefSeq" id="WP_045028914.1">
    <property type="nucleotide sequence ID" value="NZ_CAMLDN010000003.1"/>
</dbReference>
<keyword evidence="4 7" id="KW-0547">Nucleotide-binding</keyword>
<evidence type="ECO:0000256" key="4">
    <source>
        <dbReference type="ARBA" id="ARBA00022741"/>
    </source>
</evidence>
<dbReference type="PANTHER" id="PTHR48102:SF3">
    <property type="entry name" value="ATP-DEPENDENT PROTEASE ATPASE SUBUNIT HSLU"/>
    <property type="match status" value="1"/>
</dbReference>
<evidence type="ECO:0000256" key="5">
    <source>
        <dbReference type="ARBA" id="ARBA00022840"/>
    </source>
</evidence>
<feature type="binding site" evidence="7">
    <location>
        <position position="393"/>
    </location>
    <ligand>
        <name>ATP</name>
        <dbReference type="ChEBI" id="CHEBI:30616"/>
    </ligand>
</feature>
<name>A0AAW4ZPB2_PHOPO</name>
<evidence type="ECO:0000256" key="7">
    <source>
        <dbReference type="HAMAP-Rule" id="MF_00249"/>
    </source>
</evidence>
<feature type="binding site" evidence="7">
    <location>
        <position position="321"/>
    </location>
    <ligand>
        <name>ATP</name>
        <dbReference type="ChEBI" id="CHEBI:30616"/>
    </ligand>
</feature>
<dbReference type="SUPFAM" id="SSF52540">
    <property type="entry name" value="P-loop containing nucleoside triphosphate hydrolases"/>
    <property type="match status" value="1"/>
</dbReference>
<protein>
    <recommendedName>
        <fullName evidence="7">ATP-dependent protease ATPase subunit HslU</fullName>
    </recommendedName>
    <alternativeName>
        <fullName evidence="7">Unfoldase HslU</fullName>
    </alternativeName>
</protein>
<dbReference type="Gene3D" id="3.40.50.300">
    <property type="entry name" value="P-loop containing nucleotide triphosphate hydrolases"/>
    <property type="match status" value="2"/>
</dbReference>
<dbReference type="GO" id="GO:0016887">
    <property type="term" value="F:ATP hydrolysis activity"/>
    <property type="evidence" value="ECO:0007669"/>
    <property type="project" value="InterPro"/>
</dbReference>
<dbReference type="FunFam" id="1.10.8.10:FF:000028">
    <property type="entry name" value="ATP-dependent protease ATPase subunit HslU"/>
    <property type="match status" value="1"/>
</dbReference>
<dbReference type="Gene3D" id="1.10.8.60">
    <property type="match status" value="1"/>
</dbReference>
<dbReference type="Pfam" id="PF07724">
    <property type="entry name" value="AAA_2"/>
    <property type="match status" value="1"/>
</dbReference>
<comment type="subunit">
    <text evidence="7">A double ring-shaped homohexamer of HslV is capped on each side by a ring-shaped HslU homohexamer. The assembly of the HslU/HslV complex is dependent on binding of ATP.</text>
</comment>
<feature type="binding site" evidence="7">
    <location>
        <position position="18"/>
    </location>
    <ligand>
        <name>ATP</name>
        <dbReference type="ChEBI" id="CHEBI:30616"/>
    </ligand>
</feature>
<evidence type="ECO:0000256" key="3">
    <source>
        <dbReference type="ARBA" id="ARBA00022490"/>
    </source>
</evidence>
<dbReference type="CDD" id="cd19498">
    <property type="entry name" value="RecA-like_HslU"/>
    <property type="match status" value="1"/>
</dbReference>
<evidence type="ECO:0000313" key="11">
    <source>
        <dbReference type="EMBL" id="MCF2301741.1"/>
    </source>
</evidence>
<feature type="domain" description="Clp ATPase C-terminal" evidence="10">
    <location>
        <begin position="335"/>
        <end position="434"/>
    </location>
</feature>
<dbReference type="GO" id="GO:0005524">
    <property type="term" value="F:ATP binding"/>
    <property type="evidence" value="ECO:0007669"/>
    <property type="project" value="UniProtKB-UniRule"/>
</dbReference>
<evidence type="ECO:0000259" key="9">
    <source>
        <dbReference type="SMART" id="SM00382"/>
    </source>
</evidence>
<sequence>MSEMTPREIVHELDRHIIGQDKAKRAVAIALRNRWRRMQLPEELRVEVTPKNILMIGPTGVGKTEIARRLAKLANAPFIKVEATKFTEVGYVGKEVETIIRDLTDVAVKMVHQQATEKVRVHAEELAEERILDVLLPPARDAWGQNEEAPTESTTRQSFRKKLREGKLDDKEIEIDVAAPQMGVEIMAPPGMEEMTNQLQGMFQNLAGNTSKKRKMKIKDALKAATEEEAAKLVNQEELKEQAIFAVENNGIVFIDEIDKICKRGESSGPDVSREGVQRDLLPLVEGSTVSTKHGMVKTDHILFIASGAFQVAKPSDLIPELQGRLPIRVELEALTSHDFKRILTEPKASLTQQYVALMATESVDIEFNAEGVNSLAEAAWQVNERTENIGARRLYTVMERLMEEISYDASEKAGEKFLIDDAYVQARLGEFVADEDLSRFIL</sequence>
<dbReference type="GO" id="GO:0036402">
    <property type="term" value="F:proteasome-activating activity"/>
    <property type="evidence" value="ECO:0007669"/>
    <property type="project" value="UniProtKB-UniRule"/>
</dbReference>
<dbReference type="InterPro" id="IPR050052">
    <property type="entry name" value="ATP-dep_Clp_protease_ClpX"/>
</dbReference>
<keyword evidence="5 7" id="KW-0067">ATP-binding</keyword>
<comment type="subcellular location">
    <subcellularLocation>
        <location evidence="1 7">Cytoplasm</location>
    </subcellularLocation>
</comment>
<gene>
    <name evidence="7 11" type="primary">hslU</name>
    <name evidence="11" type="ORF">GLP33_08345</name>
</gene>
<feature type="binding site" evidence="7">
    <location>
        <begin position="60"/>
        <end position="65"/>
    </location>
    <ligand>
        <name>ATP</name>
        <dbReference type="ChEBI" id="CHEBI:30616"/>
    </ligand>
</feature>